<dbReference type="EMBL" id="JAJNDC010000001">
    <property type="protein sequence ID" value="MCW9712021.1"/>
    <property type="molecule type" value="Genomic_DNA"/>
</dbReference>
<evidence type="ECO:0000313" key="2">
    <source>
        <dbReference type="Proteomes" id="UP001207337"/>
    </source>
</evidence>
<dbReference type="RefSeq" id="WP_265787669.1">
    <property type="nucleotide sequence ID" value="NZ_BAABRS010000001.1"/>
</dbReference>
<accession>A0ABT3PW43</accession>
<dbReference type="Gene3D" id="3.40.50.300">
    <property type="entry name" value="P-loop containing nucleotide triphosphate hydrolases"/>
    <property type="match status" value="1"/>
</dbReference>
<dbReference type="PANTHER" id="PTHR43883:SF1">
    <property type="entry name" value="GLUCONOKINASE"/>
    <property type="match status" value="1"/>
</dbReference>
<dbReference type="Proteomes" id="UP001207337">
    <property type="component" value="Unassembled WGS sequence"/>
</dbReference>
<protein>
    <submittedName>
        <fullName evidence="1">AAA family ATPase</fullName>
    </submittedName>
</protein>
<evidence type="ECO:0000313" key="1">
    <source>
        <dbReference type="EMBL" id="MCW9712021.1"/>
    </source>
</evidence>
<reference evidence="1 2" key="1">
    <citation type="submission" date="2021-11" db="EMBL/GenBank/DDBJ databases">
        <title>Aliifidinibius sp. nov., a new bacterium isolated from saline soil.</title>
        <authorList>
            <person name="Galisteo C."/>
            <person name="De La Haba R."/>
            <person name="Sanchez-Porro C."/>
            <person name="Ventosa A."/>
        </authorList>
    </citation>
    <scope>NUCLEOTIDE SEQUENCE [LARGE SCALE GENOMIC DNA]</scope>
    <source>
        <strain evidence="1 2">KACC 190600</strain>
    </source>
</reference>
<dbReference type="SUPFAM" id="SSF52540">
    <property type="entry name" value="P-loop containing nucleoside triphosphate hydrolases"/>
    <property type="match status" value="1"/>
</dbReference>
<dbReference type="InterPro" id="IPR011009">
    <property type="entry name" value="Kinase-like_dom_sf"/>
</dbReference>
<name>A0ABT3PW43_9BACT</name>
<organism evidence="1 2">
    <name type="scientific">Fodinibius salicampi</name>
    <dbReference type="NCBI Taxonomy" id="1920655"/>
    <lineage>
        <taxon>Bacteria</taxon>
        <taxon>Pseudomonadati</taxon>
        <taxon>Balneolota</taxon>
        <taxon>Balneolia</taxon>
        <taxon>Balneolales</taxon>
        <taxon>Balneolaceae</taxon>
        <taxon>Fodinibius</taxon>
    </lineage>
</organism>
<comment type="caution">
    <text evidence="1">The sequence shown here is derived from an EMBL/GenBank/DDBJ whole genome shotgun (WGS) entry which is preliminary data.</text>
</comment>
<dbReference type="Pfam" id="PF13671">
    <property type="entry name" value="AAA_33"/>
    <property type="match status" value="1"/>
</dbReference>
<dbReference type="InterPro" id="IPR052732">
    <property type="entry name" value="Cell-binding_unc_protein"/>
</dbReference>
<dbReference type="InterPro" id="IPR027417">
    <property type="entry name" value="P-loop_NTPase"/>
</dbReference>
<dbReference type="SUPFAM" id="SSF56112">
    <property type="entry name" value="Protein kinase-like (PK-like)"/>
    <property type="match status" value="1"/>
</dbReference>
<sequence length="546" mass="64041">MNISDSSQGPSAAVIDFMEDPDSYAHHPDRVEHIQTHISHVFIAGSYVYKIKKAVNFEFLDFSTLEKRKFYCQREVELNRRLCEDIYLGVIAIARKTADTFILESEDGEDVIEYAVKMKRLEEEYFLTSFIDQGALQLRMMDRVANKLSTFYNKQEPKEDILKWGAIEKVRFNTDENFSQTESFIGKTIDENSFKAIRKYTNRYYDLFSFLFKQRIDEKRIVDGHGDLHLEHIHITPDRVRIYDCIEFNDRFRYGDTAADLAYLAMDLDFTNSRKEERYFLEKMTQKLNDPDLLIHIDFYKCYRAYVKGKVKSMQASEEEVGEEEREKARLKARSYFNLSLRYALLGSRPTVLVFMGRIATGKSTLARSLSSRINIEYCSSDRIRKSLKGLPLDERTDVLQREELYSQSMTKKVYNKLSEKAREYLASQNSVILDATYSKEENRKRLIDQLYTLNMDATFYFIETQAPDELITERLKERERKEGVISDARLDDFEKIDQKYQAPQELSPHNLIEIDTSQSLEGALDELYQKLIKSNLNKVDIALNN</sequence>
<gene>
    <name evidence="1" type="ORF">LQ318_03805</name>
</gene>
<dbReference type="PANTHER" id="PTHR43883">
    <property type="entry name" value="SLR0207 PROTEIN"/>
    <property type="match status" value="1"/>
</dbReference>
<keyword evidence="2" id="KW-1185">Reference proteome</keyword>
<proteinExistence type="predicted"/>